<name>A0A059KNI5_9BURK</name>
<keyword evidence="3" id="KW-1185">Reference proteome</keyword>
<evidence type="ECO:0000313" key="2">
    <source>
        <dbReference type="EMBL" id="KDB52668.1"/>
    </source>
</evidence>
<dbReference type="InterPro" id="IPR038530">
    <property type="entry name" value="NiFe-hyd_HybE_sf"/>
</dbReference>
<dbReference type="EMBL" id="AZRA01000045">
    <property type="protein sequence ID" value="KDB52668.1"/>
    <property type="molecule type" value="Genomic_DNA"/>
</dbReference>
<organism evidence="2 3">
    <name type="scientific">Sphaerotilus natans subsp. natans DSM 6575</name>
    <dbReference type="NCBI Taxonomy" id="1286631"/>
    <lineage>
        <taxon>Bacteria</taxon>
        <taxon>Pseudomonadati</taxon>
        <taxon>Pseudomonadota</taxon>
        <taxon>Betaproteobacteria</taxon>
        <taxon>Burkholderiales</taxon>
        <taxon>Sphaerotilaceae</taxon>
        <taxon>Sphaerotilus</taxon>
    </lineage>
</organism>
<evidence type="ECO:0000256" key="1">
    <source>
        <dbReference type="SAM" id="MobiDB-lite"/>
    </source>
</evidence>
<evidence type="ECO:0008006" key="4">
    <source>
        <dbReference type="Google" id="ProtNLM"/>
    </source>
</evidence>
<proteinExistence type="predicted"/>
<protein>
    <recommendedName>
        <fullName evidence="4">[NiFe]-hydrogenase assembly, chaperone, HybE</fullName>
    </recommendedName>
</protein>
<dbReference type="Proteomes" id="UP000026714">
    <property type="component" value="Unassembled WGS sequence"/>
</dbReference>
<dbReference type="Pfam" id="PF11939">
    <property type="entry name" value="NiFe-hyd_HybE"/>
    <property type="match status" value="1"/>
</dbReference>
<gene>
    <name evidence="2" type="ORF">X805_17320</name>
</gene>
<evidence type="ECO:0000313" key="3">
    <source>
        <dbReference type="Proteomes" id="UP000026714"/>
    </source>
</evidence>
<comment type="caution">
    <text evidence="2">The sequence shown here is derived from an EMBL/GenBank/DDBJ whole genome shotgun (WGS) entry which is preliminary data.</text>
</comment>
<accession>A0A059KNI5</accession>
<dbReference type="RefSeq" id="WP_051631808.1">
    <property type="nucleotide sequence ID" value="NZ_AZRA01000045.1"/>
</dbReference>
<feature type="compositionally biased region" description="Gly residues" evidence="1">
    <location>
        <begin position="201"/>
        <end position="211"/>
    </location>
</feature>
<dbReference type="InterPro" id="IPR023994">
    <property type="entry name" value="NiFe-hyd_HybE"/>
</dbReference>
<dbReference type="Gene3D" id="3.30.1460.40">
    <property type="entry name" value="[NiFe]-hydrogenase assembly chaperone, HybE"/>
    <property type="match status" value="1"/>
</dbReference>
<dbReference type="AlphaFoldDB" id="A0A059KNI5"/>
<dbReference type="NCBIfam" id="TIGR03993">
    <property type="entry name" value="hydrog_HybE"/>
    <property type="match status" value="1"/>
</dbReference>
<feature type="compositionally biased region" description="Basic and acidic residues" evidence="1">
    <location>
        <begin position="176"/>
        <end position="185"/>
    </location>
</feature>
<dbReference type="STRING" id="34103.SAMN05421778_103209"/>
<reference evidence="2 3" key="1">
    <citation type="journal article" date="2014" name="FEMS Microbiol. Ecol.">
        <title>Sphaerotilus natans encrusted with nanoball-shaped Fe(III) oxide minerals formed by nitrate-reducing mixotrophic Fe(II) oxidation.</title>
        <authorList>
            <person name="Park S."/>
            <person name="Kim D.H."/>
            <person name="Lee J.H."/>
            <person name="Hur H.G."/>
        </authorList>
    </citation>
    <scope>NUCLEOTIDE SEQUENCE [LARGE SCALE GENOMIC DNA]</scope>
    <source>
        <strain evidence="2 3">DSM 6575</strain>
    </source>
</reference>
<dbReference type="eggNOG" id="COG1773">
    <property type="taxonomic scope" value="Bacteria"/>
</dbReference>
<feature type="region of interest" description="Disordered" evidence="1">
    <location>
        <begin position="163"/>
        <end position="217"/>
    </location>
</feature>
<sequence length="217" mass="23028">MSDDAPQRRLAGLEAVFRRIATTRMRGVPVLNPALSVQAIGFGPDPLRTAPDAAPTMLGVLVTPWFMNLLRLPLRPVDGRDAAALQAAGLAPLGRTVVRRYGEHALDFTGAHEAGEASGRSEAPGFMLGAWEQASLFSPMFAFADQPAAVATAREVMRLLRQSWRETAPPPAPPRHPREGEDPREPAAAAVVGARLRGHDGVGGPAGVGGPGRERMR</sequence>